<dbReference type="Proteomes" id="UP000460666">
    <property type="component" value="Unassembled WGS sequence"/>
</dbReference>
<dbReference type="SMART" id="SM00400">
    <property type="entry name" value="ZnF_CHCC"/>
    <property type="match status" value="1"/>
</dbReference>
<dbReference type="GO" id="GO:0003677">
    <property type="term" value="F:DNA binding"/>
    <property type="evidence" value="ECO:0007669"/>
    <property type="project" value="InterPro"/>
</dbReference>
<dbReference type="Pfam" id="PF01807">
    <property type="entry name" value="Zn_ribbon_DnaG"/>
    <property type="match status" value="1"/>
</dbReference>
<dbReference type="Gene3D" id="3.40.1360.10">
    <property type="match status" value="1"/>
</dbReference>
<organism evidence="2 3">
    <name type="scientific">Bacteroides fragilis</name>
    <dbReference type="NCBI Taxonomy" id="817"/>
    <lineage>
        <taxon>Bacteria</taxon>
        <taxon>Pseudomonadati</taxon>
        <taxon>Bacteroidota</taxon>
        <taxon>Bacteroidia</taxon>
        <taxon>Bacteroidales</taxon>
        <taxon>Bacteroidaceae</taxon>
        <taxon>Bacteroides</taxon>
    </lineage>
</organism>
<dbReference type="AlphaFoldDB" id="A0A642HLF0"/>
<comment type="caution">
    <text evidence="2">The sequence shown here is derived from an EMBL/GenBank/DDBJ whole genome shotgun (WGS) entry which is preliminary data.</text>
</comment>
<gene>
    <name evidence="2" type="ORF">F2Z89_10565</name>
</gene>
<dbReference type="InterPro" id="IPR036977">
    <property type="entry name" value="DNA_primase_Znf_CHC2"/>
</dbReference>
<proteinExistence type="predicted"/>
<protein>
    <submittedName>
        <fullName evidence="2">DNA primase</fullName>
    </submittedName>
</protein>
<evidence type="ECO:0000313" key="2">
    <source>
        <dbReference type="EMBL" id="KAA4997467.1"/>
    </source>
</evidence>
<evidence type="ECO:0000313" key="3">
    <source>
        <dbReference type="Proteomes" id="UP000460666"/>
    </source>
</evidence>
<name>A0A642HLF0_BACFG</name>
<reference evidence="2 3" key="1">
    <citation type="journal article" date="2019" name="Nat. Med.">
        <title>A library of human gut bacterial isolates paired with longitudinal multiomics data enables mechanistic microbiome research.</title>
        <authorList>
            <person name="Poyet M."/>
            <person name="Groussin M."/>
            <person name="Gibbons S.M."/>
            <person name="Avila-Pacheco J."/>
            <person name="Jiang X."/>
            <person name="Kearney S.M."/>
            <person name="Perrotta A.R."/>
            <person name="Berdy B."/>
            <person name="Zhao S."/>
            <person name="Lieberman T.D."/>
            <person name="Swanson P.K."/>
            <person name="Smith M."/>
            <person name="Roesemann S."/>
            <person name="Alexander J.E."/>
            <person name="Rich S.A."/>
            <person name="Livny J."/>
            <person name="Vlamakis H."/>
            <person name="Clish C."/>
            <person name="Bullock K."/>
            <person name="Deik A."/>
            <person name="Scott J."/>
            <person name="Pierce K.A."/>
            <person name="Xavier R.J."/>
            <person name="Alm E.J."/>
        </authorList>
    </citation>
    <scope>NUCLEOTIDE SEQUENCE [LARGE SCALE GENOMIC DNA]</scope>
    <source>
        <strain evidence="2 3">BIOML-A46</strain>
    </source>
</reference>
<dbReference type="InterPro" id="IPR002694">
    <property type="entry name" value="Znf_CHC2"/>
</dbReference>
<accession>A0A642HLF0</accession>
<dbReference type="GO" id="GO:0003899">
    <property type="term" value="F:DNA-directed RNA polymerase activity"/>
    <property type="evidence" value="ECO:0007669"/>
    <property type="project" value="InterPro"/>
</dbReference>
<dbReference type="GO" id="GO:0008270">
    <property type="term" value="F:zinc ion binding"/>
    <property type="evidence" value="ECO:0007669"/>
    <property type="project" value="InterPro"/>
</dbReference>
<dbReference type="RefSeq" id="WP_011202327.1">
    <property type="nucleotide sequence ID" value="NZ_JACFSS010000007.1"/>
</dbReference>
<evidence type="ECO:0000259" key="1">
    <source>
        <dbReference type="SMART" id="SM00400"/>
    </source>
</evidence>
<dbReference type="Pfam" id="PF13155">
    <property type="entry name" value="Toprim_2"/>
    <property type="match status" value="1"/>
</dbReference>
<feature type="domain" description="Zinc finger CHC2-type" evidence="1">
    <location>
        <begin position="36"/>
        <end position="81"/>
    </location>
</feature>
<dbReference type="Gene3D" id="3.90.580.10">
    <property type="entry name" value="Zinc finger, CHC2-type domain"/>
    <property type="match status" value="1"/>
</dbReference>
<dbReference type="GO" id="GO:0006260">
    <property type="term" value="P:DNA replication"/>
    <property type="evidence" value="ECO:0007669"/>
    <property type="project" value="InterPro"/>
</dbReference>
<dbReference type="EMBL" id="VWCJ01000006">
    <property type="protein sequence ID" value="KAA4997467.1"/>
    <property type="molecule type" value="Genomic_DNA"/>
</dbReference>
<dbReference type="SUPFAM" id="SSF57783">
    <property type="entry name" value="Zinc beta-ribbon"/>
    <property type="match status" value="1"/>
</dbReference>
<sequence>MNTTDAKNISLVDYLQSIGIMLCKKQGNNVWYFSSFRNESEPSFKVNLARNLWYDFGLGKGGNLIEFIMEQHGIDSVSHAMQILSDTTPTVLAHSFSFRPQENLSCFEDIRVQALKNPSLIQYLKERQINIPFAELACKEIHFRFKDKPYFAIGFENALGGYELRNKYFQGTLSPKTFTQVKDENDTCCIFEGFIDYLSYRTLLQKHNNPNTDKQDYIILNSVANVSKAIDIISNYQEKQCYLDNDQAGASAYIEIRNKCGLNVLDKSSIYRGYKDLNNYLCGKKQGLELPVKKKKPGLKL</sequence>